<evidence type="ECO:0000313" key="5">
    <source>
        <dbReference type="EMBL" id="CAE0193757.1"/>
    </source>
</evidence>
<dbReference type="AlphaFoldDB" id="A0A7S3CE57"/>
<evidence type="ECO:0000313" key="7">
    <source>
        <dbReference type="Proteomes" id="UP001472866"/>
    </source>
</evidence>
<proteinExistence type="predicted"/>
<dbReference type="Pfam" id="PF03735">
    <property type="entry name" value="ENT"/>
    <property type="match status" value="1"/>
</dbReference>
<feature type="domain" description="ENT" evidence="4">
    <location>
        <begin position="1"/>
        <end position="92"/>
    </location>
</feature>
<dbReference type="EMBL" id="CP151508">
    <property type="protein sequence ID" value="WZN63602.1"/>
    <property type="molecule type" value="Genomic_DNA"/>
</dbReference>
<dbReference type="InterPro" id="IPR036142">
    <property type="entry name" value="ENT_dom-like_sf"/>
</dbReference>
<dbReference type="CDD" id="cd20404">
    <property type="entry name" value="Tudor_Agenet_AtEML-like"/>
    <property type="match status" value="1"/>
</dbReference>
<dbReference type="GO" id="GO:0050832">
    <property type="term" value="P:defense response to fungus"/>
    <property type="evidence" value="ECO:0007669"/>
    <property type="project" value="InterPro"/>
</dbReference>
<dbReference type="GO" id="GO:0005634">
    <property type="term" value="C:nucleus"/>
    <property type="evidence" value="ECO:0007669"/>
    <property type="project" value="UniProtKB-SubCell"/>
</dbReference>
<protein>
    <submittedName>
        <fullName evidence="6">ENT domain-containing protein</fullName>
    </submittedName>
</protein>
<dbReference type="SUPFAM" id="SSF158639">
    <property type="entry name" value="ENT-like"/>
    <property type="match status" value="1"/>
</dbReference>
<evidence type="ECO:0000313" key="6">
    <source>
        <dbReference type="EMBL" id="WZN63602.1"/>
    </source>
</evidence>
<keyword evidence="7" id="KW-1185">Reference proteome</keyword>
<sequence length="234" mass="25715">MTDVRALEKDAYIATLRALHFQKQSAADALEKEKLKLLLKKCLRISDEVHLECLEEAMSAKKPRKSEGGKKDKSGAGYAGAGGPAGKKRKSEGGKSRKSGPLVVDEYIGRKVERWWPDDGGWVSGAISDYNAVTGEHCIVYELGTADESWEWYNVRNASNAQCRMVEGAKVDLLAMTKAPGAMNAGGFDTVETLEGLEQARQKLLSRKEEIEQQLAQLEDSDSDNITYSDSDPE</sequence>
<dbReference type="InterPro" id="IPR033485">
    <property type="entry name" value="EMSY-LIKE_plant"/>
</dbReference>
<gene>
    <name evidence="5" type="ORF">CROS1456_LOCUS6847</name>
    <name evidence="6" type="ORF">HKI87_08g51510</name>
</gene>
<reference evidence="5" key="1">
    <citation type="submission" date="2021-01" db="EMBL/GenBank/DDBJ databases">
        <authorList>
            <person name="Corre E."/>
            <person name="Pelletier E."/>
            <person name="Niang G."/>
            <person name="Scheremetjew M."/>
            <person name="Finn R."/>
            <person name="Kale V."/>
            <person name="Holt S."/>
            <person name="Cochrane G."/>
            <person name="Meng A."/>
            <person name="Brown T."/>
            <person name="Cohen L."/>
        </authorList>
    </citation>
    <scope>NUCLEOTIDE SEQUENCE</scope>
    <source>
        <strain evidence="5">RCC1871</strain>
    </source>
</reference>
<name>A0A7S3CE57_9CHLO</name>
<comment type="subcellular location">
    <subcellularLocation>
        <location evidence="1">Nucleus</location>
    </subcellularLocation>
</comment>
<dbReference type="SMART" id="SM01191">
    <property type="entry name" value="ENT"/>
    <property type="match status" value="1"/>
</dbReference>
<feature type="region of interest" description="Disordered" evidence="3">
    <location>
        <begin position="215"/>
        <end position="234"/>
    </location>
</feature>
<feature type="compositionally biased region" description="Polar residues" evidence="3">
    <location>
        <begin position="224"/>
        <end position="234"/>
    </location>
</feature>
<dbReference type="PANTHER" id="PTHR33432">
    <property type="entry name" value="PROTEIN EMSY-LIKE 4"/>
    <property type="match status" value="1"/>
</dbReference>
<dbReference type="EMBL" id="HBHZ01008891">
    <property type="protein sequence ID" value="CAE0193757.1"/>
    <property type="molecule type" value="Transcribed_RNA"/>
</dbReference>
<dbReference type="PANTHER" id="PTHR33432:SF22">
    <property type="entry name" value="OS10G0436850 PROTEIN"/>
    <property type="match status" value="1"/>
</dbReference>
<organism evidence="5">
    <name type="scientific">Chloropicon roscoffensis</name>
    <dbReference type="NCBI Taxonomy" id="1461544"/>
    <lineage>
        <taxon>Eukaryota</taxon>
        <taxon>Viridiplantae</taxon>
        <taxon>Chlorophyta</taxon>
        <taxon>Chloropicophyceae</taxon>
        <taxon>Chloropicales</taxon>
        <taxon>Chloropicaceae</taxon>
        <taxon>Chloropicon</taxon>
    </lineage>
</organism>
<accession>A0A7S3CE57</accession>
<feature type="region of interest" description="Disordered" evidence="3">
    <location>
        <begin position="60"/>
        <end position="99"/>
    </location>
</feature>
<dbReference type="InterPro" id="IPR005491">
    <property type="entry name" value="ENT_dom"/>
</dbReference>
<evidence type="ECO:0000256" key="1">
    <source>
        <dbReference type="ARBA" id="ARBA00004123"/>
    </source>
</evidence>
<evidence type="ECO:0000259" key="4">
    <source>
        <dbReference type="PROSITE" id="PS51138"/>
    </source>
</evidence>
<feature type="compositionally biased region" description="Basic and acidic residues" evidence="3">
    <location>
        <begin position="65"/>
        <end position="74"/>
    </location>
</feature>
<dbReference type="Gene3D" id="1.10.1240.40">
    <property type="entry name" value="ENT domain"/>
    <property type="match status" value="1"/>
</dbReference>
<dbReference type="PROSITE" id="PS51138">
    <property type="entry name" value="ENT"/>
    <property type="match status" value="1"/>
</dbReference>
<evidence type="ECO:0000256" key="3">
    <source>
        <dbReference type="SAM" id="MobiDB-lite"/>
    </source>
</evidence>
<keyword evidence="2" id="KW-0539">Nucleus</keyword>
<reference evidence="6 7" key="2">
    <citation type="submission" date="2024-03" db="EMBL/GenBank/DDBJ databases">
        <title>Complete genome sequence of the green alga Chloropicon roscoffensis RCC1871.</title>
        <authorList>
            <person name="Lemieux C."/>
            <person name="Pombert J.-F."/>
            <person name="Otis C."/>
            <person name="Turmel M."/>
        </authorList>
    </citation>
    <scope>NUCLEOTIDE SEQUENCE [LARGE SCALE GENOMIC DNA]</scope>
    <source>
        <strain evidence="6 7">RCC1871</strain>
    </source>
</reference>
<dbReference type="Proteomes" id="UP001472866">
    <property type="component" value="Chromosome 08"/>
</dbReference>
<evidence type="ECO:0000256" key="2">
    <source>
        <dbReference type="ARBA" id="ARBA00023242"/>
    </source>
</evidence>